<dbReference type="SUPFAM" id="SSF109998">
    <property type="entry name" value="Triger factor/SurA peptide-binding domain-like"/>
    <property type="match status" value="1"/>
</dbReference>
<dbReference type="InterPro" id="IPR000297">
    <property type="entry name" value="PPIase_PpiC"/>
</dbReference>
<evidence type="ECO:0000256" key="6">
    <source>
        <dbReference type="ARBA" id="ARBA00023136"/>
    </source>
</evidence>
<feature type="domain" description="PpiC" evidence="13">
    <location>
        <begin position="341"/>
        <end position="438"/>
    </location>
</feature>
<evidence type="ECO:0000256" key="12">
    <source>
        <dbReference type="SAM" id="Phobius"/>
    </source>
</evidence>
<sequence length="691" mass="77105">MAVIGKIREQSTLVLILIGGAIVAFVLSDLFGSGASVFDQTRNVAVVDGVNVSAQEFQNQVQIATENYQKNQPEEQIDENTRDAIRQQVYDQMVNQIVLTKEFDQLGLEVTTKELFDMVQGNNPHPQVRQSFTNPETGQFNPTDVVRFIQTLDQNPEVKGQWIQFEQALKKDRELEKYNTLVTKGLYVTADAAKSKHIAANKNYSIKYVLKRYNELSDTSIVLTENELKDYYNDHKDEYKQEASKKIEYITFNIQPSEQDEELVRKWANDMYHEFKNTKNDSLFLMNNSDNGYDPRYYSMKTVPVDIDTNLFTQEPGYVTPPFERDDATRIQKLLDIKVGADSVKARHILVGLQDRTIEEARVIADSLLTVLNAGTPFDTLAINSSDDVGSGAKGGDLGWFTEGMMVKPFDEAAFNSPVGKVQKVETQFGVHLIEVTDKTAEVKKIKVGVLSRSAEPGKETYANVFQKANAFSINTSSEQWNDVINADNMLRRAGIIGLNDREVRGIEGSRNVVNWANEAEEGAISEPFDVKDAYVVAKLVEVNEKGVAPFEKVRARVEYEAKRDKKAEKFIAEMKGSQNLTEAAGKVGVQVQEATNVTFESGNIAGAGNEPVVVAKITTLQQGQMTATPIKGKNGVFMVQVTAVNEPGEADVRSMRSSVERGYATRVSNRQGIEALKAKATIKDNRSKFF</sequence>
<gene>
    <name evidence="14" type="ORF">GQN54_03595</name>
</gene>
<evidence type="ECO:0000256" key="9">
    <source>
        <dbReference type="ARBA" id="ARBA00040743"/>
    </source>
</evidence>
<keyword evidence="4 12" id="KW-0812">Transmembrane</keyword>
<keyword evidence="6 12" id="KW-0472">Membrane</keyword>
<dbReference type="PROSITE" id="PS50198">
    <property type="entry name" value="PPIC_PPIASE_2"/>
    <property type="match status" value="1"/>
</dbReference>
<dbReference type="EMBL" id="WWNE01000004">
    <property type="protein sequence ID" value="NBG65184.1"/>
    <property type="molecule type" value="Genomic_DNA"/>
</dbReference>
<evidence type="ECO:0000313" key="15">
    <source>
        <dbReference type="Proteomes" id="UP000470771"/>
    </source>
</evidence>
<evidence type="ECO:0000256" key="3">
    <source>
        <dbReference type="ARBA" id="ARBA00022519"/>
    </source>
</evidence>
<protein>
    <recommendedName>
        <fullName evidence="9">Periplasmic chaperone PpiD</fullName>
    </recommendedName>
    <alternativeName>
        <fullName evidence="10">Periplasmic folding chaperone</fullName>
    </alternativeName>
</protein>
<feature type="transmembrane region" description="Helical" evidence="12">
    <location>
        <begin position="12"/>
        <end position="32"/>
    </location>
</feature>
<evidence type="ECO:0000259" key="13">
    <source>
        <dbReference type="PROSITE" id="PS50198"/>
    </source>
</evidence>
<keyword evidence="3" id="KW-0997">Cell inner membrane</keyword>
<comment type="caution">
    <text evidence="14">The sequence shown here is derived from an EMBL/GenBank/DDBJ whole genome shotgun (WGS) entry which is preliminary data.</text>
</comment>
<comment type="similarity">
    <text evidence="8">Belongs to the PpiD chaperone family.</text>
</comment>
<keyword evidence="2" id="KW-1003">Cell membrane</keyword>
<dbReference type="SUPFAM" id="SSF54534">
    <property type="entry name" value="FKBP-like"/>
    <property type="match status" value="1"/>
</dbReference>
<name>A0A6N9NH80_9FLAO</name>
<evidence type="ECO:0000256" key="1">
    <source>
        <dbReference type="ARBA" id="ARBA00004382"/>
    </source>
</evidence>
<keyword evidence="15" id="KW-1185">Reference proteome</keyword>
<organism evidence="14 15">
    <name type="scientific">Acidiluteibacter ferrifornacis</name>
    <dbReference type="NCBI Taxonomy" id="2692424"/>
    <lineage>
        <taxon>Bacteria</taxon>
        <taxon>Pseudomonadati</taxon>
        <taxon>Bacteroidota</taxon>
        <taxon>Flavobacteriia</taxon>
        <taxon>Flavobacteriales</taxon>
        <taxon>Cryomorphaceae</taxon>
        <taxon>Acidiluteibacter</taxon>
    </lineage>
</organism>
<comment type="subcellular location">
    <subcellularLocation>
        <location evidence="1">Cell inner membrane</location>
        <topology evidence="1">Single-pass type II membrane protein</topology>
        <orientation evidence="1">Periplasmic side</orientation>
    </subcellularLocation>
</comment>
<dbReference type="PANTHER" id="PTHR47529:SF1">
    <property type="entry name" value="PERIPLASMIC CHAPERONE PPID"/>
    <property type="match status" value="1"/>
</dbReference>
<evidence type="ECO:0000256" key="8">
    <source>
        <dbReference type="ARBA" id="ARBA00038408"/>
    </source>
</evidence>
<dbReference type="Gene3D" id="3.10.50.40">
    <property type="match status" value="1"/>
</dbReference>
<dbReference type="Proteomes" id="UP000470771">
    <property type="component" value="Unassembled WGS sequence"/>
</dbReference>
<dbReference type="Gene3D" id="1.10.4030.10">
    <property type="entry name" value="Porin chaperone SurA, peptide-binding domain"/>
    <property type="match status" value="1"/>
</dbReference>
<keyword evidence="11" id="KW-0697">Rotamase</keyword>
<dbReference type="PANTHER" id="PTHR47529">
    <property type="entry name" value="PEPTIDYL-PROLYL CIS-TRANS ISOMERASE D"/>
    <property type="match status" value="1"/>
</dbReference>
<dbReference type="InterPro" id="IPR027304">
    <property type="entry name" value="Trigger_fact/SurA_dom_sf"/>
</dbReference>
<dbReference type="InterPro" id="IPR023058">
    <property type="entry name" value="PPIase_PpiC_CS"/>
</dbReference>
<reference evidence="14 15" key="1">
    <citation type="submission" date="2019-12" db="EMBL/GenBank/DDBJ databases">
        <authorList>
            <person name="Zhao J."/>
        </authorList>
    </citation>
    <scope>NUCLEOTIDE SEQUENCE [LARGE SCALE GENOMIC DNA]</scope>
    <source>
        <strain evidence="14 15">S-15</strain>
    </source>
</reference>
<evidence type="ECO:0000256" key="10">
    <source>
        <dbReference type="ARBA" id="ARBA00042775"/>
    </source>
</evidence>
<dbReference type="PROSITE" id="PS01096">
    <property type="entry name" value="PPIC_PPIASE_1"/>
    <property type="match status" value="1"/>
</dbReference>
<keyword evidence="7" id="KW-0143">Chaperone</keyword>
<dbReference type="AlphaFoldDB" id="A0A6N9NH80"/>
<proteinExistence type="inferred from homology"/>
<evidence type="ECO:0000256" key="4">
    <source>
        <dbReference type="ARBA" id="ARBA00022692"/>
    </source>
</evidence>
<dbReference type="GO" id="GO:0005886">
    <property type="term" value="C:plasma membrane"/>
    <property type="evidence" value="ECO:0007669"/>
    <property type="project" value="UniProtKB-SubCell"/>
</dbReference>
<evidence type="ECO:0000256" key="2">
    <source>
        <dbReference type="ARBA" id="ARBA00022475"/>
    </source>
</evidence>
<dbReference type="RefSeq" id="WP_160632080.1">
    <property type="nucleotide sequence ID" value="NZ_WWNE01000004.1"/>
</dbReference>
<dbReference type="GO" id="GO:0003755">
    <property type="term" value="F:peptidyl-prolyl cis-trans isomerase activity"/>
    <property type="evidence" value="ECO:0007669"/>
    <property type="project" value="UniProtKB-KW"/>
</dbReference>
<evidence type="ECO:0000256" key="7">
    <source>
        <dbReference type="ARBA" id="ARBA00023186"/>
    </source>
</evidence>
<evidence type="ECO:0000256" key="11">
    <source>
        <dbReference type="PROSITE-ProRule" id="PRU00278"/>
    </source>
</evidence>
<evidence type="ECO:0000256" key="5">
    <source>
        <dbReference type="ARBA" id="ARBA00022989"/>
    </source>
</evidence>
<keyword evidence="11" id="KW-0413">Isomerase</keyword>
<dbReference type="InterPro" id="IPR052029">
    <property type="entry name" value="PpiD_chaperone"/>
</dbReference>
<dbReference type="InterPro" id="IPR046357">
    <property type="entry name" value="PPIase_dom_sf"/>
</dbReference>
<dbReference type="Pfam" id="PF13616">
    <property type="entry name" value="Rotamase_3"/>
    <property type="match status" value="1"/>
</dbReference>
<keyword evidence="5 12" id="KW-1133">Transmembrane helix</keyword>
<accession>A0A6N9NH80</accession>
<evidence type="ECO:0000313" key="14">
    <source>
        <dbReference type="EMBL" id="NBG65184.1"/>
    </source>
</evidence>
<dbReference type="Pfam" id="PF13623">
    <property type="entry name" value="SurA_N_2"/>
    <property type="match status" value="1"/>
</dbReference>